<dbReference type="GO" id="GO:0000156">
    <property type="term" value="F:phosphorelay response regulator activity"/>
    <property type="evidence" value="ECO:0007669"/>
    <property type="project" value="InterPro"/>
</dbReference>
<dbReference type="CDD" id="cd17532">
    <property type="entry name" value="REC_LytTR_AlgR-like"/>
    <property type="match status" value="1"/>
</dbReference>
<organism evidence="4 5">
    <name type="scientific">Virgibacillus chiguensis</name>
    <dbReference type="NCBI Taxonomy" id="411959"/>
    <lineage>
        <taxon>Bacteria</taxon>
        <taxon>Bacillati</taxon>
        <taxon>Bacillota</taxon>
        <taxon>Bacilli</taxon>
        <taxon>Bacillales</taxon>
        <taxon>Bacillaceae</taxon>
        <taxon>Virgibacillus</taxon>
    </lineage>
</organism>
<dbReference type="Proteomes" id="UP000184079">
    <property type="component" value="Unassembled WGS sequence"/>
</dbReference>
<dbReference type="InterPro" id="IPR001789">
    <property type="entry name" value="Sig_transdc_resp-reg_receiver"/>
</dbReference>
<dbReference type="Pfam" id="PF00072">
    <property type="entry name" value="Response_reg"/>
    <property type="match status" value="1"/>
</dbReference>
<evidence type="ECO:0000259" key="3">
    <source>
        <dbReference type="PROSITE" id="PS50930"/>
    </source>
</evidence>
<sequence>MNRIIRTLIVDDEKLNREELIYLLNDFPNIEIVGQANSGEACIMETMKKKPDLVFLDVEMPEMDGMETAASLKELKHPPLLVFATAYPQFAVQAFRYEAIDYLLKPYDEKHLEQTISRIEKTLFHVEEKEQEVANKLGIENEDGVIYVEPTEILYLQSVDKQVKIVTKSKIFFSKKTLKDLEKRLSAFRFFRVHKSYVINLHYVSKLTPWFNGAYNLQVFGRNESLPVSRNYVKSLREQLEL</sequence>
<keyword evidence="5" id="KW-1185">Reference proteome</keyword>
<evidence type="ECO:0000313" key="5">
    <source>
        <dbReference type="Proteomes" id="UP000184079"/>
    </source>
</evidence>
<keyword evidence="1" id="KW-0597">Phosphoprotein</keyword>
<evidence type="ECO:0000313" key="4">
    <source>
        <dbReference type="EMBL" id="SHH95586.1"/>
    </source>
</evidence>
<protein>
    <submittedName>
        <fullName evidence="4">Two-component system, LytT family, response regulator LytT</fullName>
    </submittedName>
</protein>
<proteinExistence type="predicted"/>
<feature type="domain" description="HTH LytTR-type" evidence="3">
    <location>
        <begin position="137"/>
        <end position="242"/>
    </location>
</feature>
<evidence type="ECO:0000259" key="2">
    <source>
        <dbReference type="PROSITE" id="PS50110"/>
    </source>
</evidence>
<dbReference type="PANTHER" id="PTHR37299">
    <property type="entry name" value="TRANSCRIPTIONAL REGULATOR-RELATED"/>
    <property type="match status" value="1"/>
</dbReference>
<dbReference type="RefSeq" id="WP_073012900.1">
    <property type="nucleotide sequence ID" value="NZ_FQXD01000022.1"/>
</dbReference>
<dbReference type="EMBL" id="FQXD01000022">
    <property type="protein sequence ID" value="SHH95586.1"/>
    <property type="molecule type" value="Genomic_DNA"/>
</dbReference>
<dbReference type="SMART" id="SM00448">
    <property type="entry name" value="REC"/>
    <property type="match status" value="1"/>
</dbReference>
<dbReference type="AlphaFoldDB" id="A0A1M5X744"/>
<dbReference type="PROSITE" id="PS50930">
    <property type="entry name" value="HTH_LYTTR"/>
    <property type="match status" value="1"/>
</dbReference>
<dbReference type="OrthoDB" id="9809318at2"/>
<dbReference type="SMART" id="SM00850">
    <property type="entry name" value="LytTR"/>
    <property type="match status" value="1"/>
</dbReference>
<dbReference type="Pfam" id="PF04397">
    <property type="entry name" value="LytTR"/>
    <property type="match status" value="1"/>
</dbReference>
<feature type="domain" description="Response regulatory" evidence="2">
    <location>
        <begin position="6"/>
        <end position="120"/>
    </location>
</feature>
<evidence type="ECO:0000256" key="1">
    <source>
        <dbReference type="PROSITE-ProRule" id="PRU00169"/>
    </source>
</evidence>
<dbReference type="InterPro" id="IPR011006">
    <property type="entry name" value="CheY-like_superfamily"/>
</dbReference>
<dbReference type="GO" id="GO:0003677">
    <property type="term" value="F:DNA binding"/>
    <property type="evidence" value="ECO:0007669"/>
    <property type="project" value="InterPro"/>
</dbReference>
<dbReference type="Gene3D" id="2.40.50.1020">
    <property type="entry name" value="LytTr DNA-binding domain"/>
    <property type="match status" value="1"/>
</dbReference>
<dbReference type="Gene3D" id="3.40.50.2300">
    <property type="match status" value="1"/>
</dbReference>
<accession>A0A1M5X744</accession>
<gene>
    <name evidence="4" type="ORF">SAMN05421807_12217</name>
</gene>
<reference evidence="5" key="1">
    <citation type="submission" date="2016-11" db="EMBL/GenBank/DDBJ databases">
        <authorList>
            <person name="Varghese N."/>
            <person name="Submissions S."/>
        </authorList>
    </citation>
    <scope>NUCLEOTIDE SEQUENCE [LARGE SCALE GENOMIC DNA]</scope>
    <source>
        <strain evidence="5">CGMCC 1.6496</strain>
    </source>
</reference>
<dbReference type="InterPro" id="IPR046947">
    <property type="entry name" value="LytR-like"/>
</dbReference>
<dbReference type="SUPFAM" id="SSF52172">
    <property type="entry name" value="CheY-like"/>
    <property type="match status" value="1"/>
</dbReference>
<dbReference type="PANTHER" id="PTHR37299:SF1">
    <property type="entry name" value="STAGE 0 SPORULATION PROTEIN A HOMOLOG"/>
    <property type="match status" value="1"/>
</dbReference>
<dbReference type="InterPro" id="IPR007492">
    <property type="entry name" value="LytTR_DNA-bd_dom"/>
</dbReference>
<dbReference type="PROSITE" id="PS50110">
    <property type="entry name" value="RESPONSE_REGULATORY"/>
    <property type="match status" value="1"/>
</dbReference>
<feature type="modified residue" description="4-aspartylphosphate" evidence="1">
    <location>
        <position position="57"/>
    </location>
</feature>
<name>A0A1M5X744_9BACI</name>